<feature type="domain" description="SH3" evidence="4">
    <location>
        <begin position="388"/>
        <end position="447"/>
    </location>
</feature>
<dbReference type="GO" id="GO:0051017">
    <property type="term" value="P:actin filament bundle assembly"/>
    <property type="evidence" value="ECO:0007669"/>
    <property type="project" value="TreeGrafter"/>
</dbReference>
<dbReference type="PRINTS" id="PR00452">
    <property type="entry name" value="SH3DOMAIN"/>
</dbReference>
<gene>
    <name evidence="5" type="ORF">H1R20_g3496</name>
</gene>
<dbReference type="AlphaFoldDB" id="A0A9W8MLP1"/>
<accession>A0A9W8MLP1</accession>
<dbReference type="EMBL" id="JANBPK010000739">
    <property type="protein sequence ID" value="KAJ2933563.1"/>
    <property type="molecule type" value="Genomic_DNA"/>
</dbReference>
<dbReference type="GO" id="GO:0035091">
    <property type="term" value="F:phosphatidylinositol binding"/>
    <property type="evidence" value="ECO:0007669"/>
    <property type="project" value="TreeGrafter"/>
</dbReference>
<evidence type="ECO:0000313" key="5">
    <source>
        <dbReference type="EMBL" id="KAJ2933563.1"/>
    </source>
</evidence>
<feature type="region of interest" description="Disordered" evidence="3">
    <location>
        <begin position="187"/>
        <end position="285"/>
    </location>
</feature>
<evidence type="ECO:0000256" key="2">
    <source>
        <dbReference type="PROSITE-ProRule" id="PRU00192"/>
    </source>
</evidence>
<dbReference type="SUPFAM" id="SSF50044">
    <property type="entry name" value="SH3-domain"/>
    <property type="match status" value="1"/>
</dbReference>
<dbReference type="FunFam" id="2.30.30.40:FF:000100">
    <property type="entry name" value="SH3 domain-containing YSC84-like protein 1"/>
    <property type="match status" value="1"/>
</dbReference>
<keyword evidence="1 2" id="KW-0728">SH3 domain</keyword>
<evidence type="ECO:0000259" key="4">
    <source>
        <dbReference type="PROSITE" id="PS50002"/>
    </source>
</evidence>
<dbReference type="InterPro" id="IPR051702">
    <property type="entry name" value="SH3_domain_YSC84-like"/>
</dbReference>
<keyword evidence="6" id="KW-1185">Reference proteome</keyword>
<dbReference type="Pfam" id="PF04366">
    <property type="entry name" value="Ysc84"/>
    <property type="match status" value="1"/>
</dbReference>
<dbReference type="PANTHER" id="PTHR15629:SF2">
    <property type="entry name" value="SH3 DOMAIN-CONTAINING YSC84-LIKE PROTEIN 1"/>
    <property type="match status" value="1"/>
</dbReference>
<dbReference type="InterPro" id="IPR007461">
    <property type="entry name" value="Ysc84_actin-binding"/>
</dbReference>
<comment type="caution">
    <text evidence="5">The sequence shown here is derived from an EMBL/GenBank/DDBJ whole genome shotgun (WGS) entry which is preliminary data.</text>
</comment>
<dbReference type="GO" id="GO:0030479">
    <property type="term" value="C:actin cortical patch"/>
    <property type="evidence" value="ECO:0007669"/>
    <property type="project" value="TreeGrafter"/>
</dbReference>
<name>A0A9W8MLP1_9AGAR</name>
<dbReference type="GO" id="GO:0051015">
    <property type="term" value="F:actin filament binding"/>
    <property type="evidence" value="ECO:0007669"/>
    <property type="project" value="TreeGrafter"/>
</dbReference>
<feature type="compositionally biased region" description="Polar residues" evidence="3">
    <location>
        <begin position="353"/>
        <end position="370"/>
    </location>
</feature>
<dbReference type="GO" id="GO:0051666">
    <property type="term" value="P:actin cortical patch localization"/>
    <property type="evidence" value="ECO:0007669"/>
    <property type="project" value="TreeGrafter"/>
</dbReference>
<dbReference type="InterPro" id="IPR001452">
    <property type="entry name" value="SH3_domain"/>
</dbReference>
<dbReference type="InterPro" id="IPR036028">
    <property type="entry name" value="SH3-like_dom_sf"/>
</dbReference>
<dbReference type="Gene3D" id="2.30.30.40">
    <property type="entry name" value="SH3 Domains"/>
    <property type="match status" value="1"/>
</dbReference>
<feature type="compositionally biased region" description="Low complexity" evidence="3">
    <location>
        <begin position="216"/>
        <end position="228"/>
    </location>
</feature>
<dbReference type="SMART" id="SM00326">
    <property type="entry name" value="SH3"/>
    <property type="match status" value="1"/>
</dbReference>
<feature type="compositionally biased region" description="Polar residues" evidence="3">
    <location>
        <begin position="267"/>
        <end position="283"/>
    </location>
</feature>
<dbReference type="PROSITE" id="PS50002">
    <property type="entry name" value="SH3"/>
    <property type="match status" value="1"/>
</dbReference>
<dbReference type="Proteomes" id="UP001140091">
    <property type="component" value="Unassembled WGS sequence"/>
</dbReference>
<dbReference type="OrthoDB" id="443981at2759"/>
<feature type="compositionally biased region" description="Low complexity" evidence="3">
    <location>
        <begin position="197"/>
        <end position="206"/>
    </location>
</feature>
<sequence>MKLNSPLPQPLAKECAKAAKIFKSFVDGANNGLDGVIPRSILVQAKGFAIFSVFKVGLLFSARAGSGVVIAKLDDGSWSAPSAIGTAGLGVGGQLGAEVTDFLVVLNSRSAVTLTYSSKYRYSYSKTRGLFGGISLEGSVIVEREDANYLAYNSPVTAKMLLGGTVDPPEWAMPLIKTLEACTGMPGSRGWVEDGRSSPSSPYSFGSGLGSGGITPQQSGSSVPSSPSFLRRKKKPEFPPASWGAPSQSGSYFTEEPSRAPPRGSDFGTTSQSRASFQTQFDSDYNPVPTFVSKARIHDDTIPAYNEDPLVASTARKSHMRSTSLFTPPQSSSSKDFKRTSLAFPEPDLISLNDPNPFTSHNRTSSLSTGRQYSYDSQDSSRSNSQPSSAIQAVALYKFDAVESGDLSFDKGDVISIVKKSDSTDDWWTGKVHGREGIFPANFVELV</sequence>
<feature type="region of interest" description="Disordered" evidence="3">
    <location>
        <begin position="348"/>
        <end position="387"/>
    </location>
</feature>
<organism evidence="5 6">
    <name type="scientific">Candolleomyces eurysporus</name>
    <dbReference type="NCBI Taxonomy" id="2828524"/>
    <lineage>
        <taxon>Eukaryota</taxon>
        <taxon>Fungi</taxon>
        <taxon>Dikarya</taxon>
        <taxon>Basidiomycota</taxon>
        <taxon>Agaricomycotina</taxon>
        <taxon>Agaricomycetes</taxon>
        <taxon>Agaricomycetidae</taxon>
        <taxon>Agaricales</taxon>
        <taxon>Agaricineae</taxon>
        <taxon>Psathyrellaceae</taxon>
        <taxon>Candolleomyces</taxon>
    </lineage>
</organism>
<evidence type="ECO:0000313" key="6">
    <source>
        <dbReference type="Proteomes" id="UP001140091"/>
    </source>
</evidence>
<feature type="non-terminal residue" evidence="5">
    <location>
        <position position="447"/>
    </location>
</feature>
<feature type="compositionally biased region" description="Low complexity" evidence="3">
    <location>
        <begin position="371"/>
        <end position="387"/>
    </location>
</feature>
<proteinExistence type="predicted"/>
<evidence type="ECO:0000256" key="3">
    <source>
        <dbReference type="SAM" id="MobiDB-lite"/>
    </source>
</evidence>
<reference evidence="5" key="1">
    <citation type="submission" date="2022-06" db="EMBL/GenBank/DDBJ databases">
        <title>Genome Sequence of Candolleomyces eurysporus.</title>
        <authorList>
            <person name="Buettner E."/>
        </authorList>
    </citation>
    <scope>NUCLEOTIDE SEQUENCE</scope>
    <source>
        <strain evidence="5">VTCC 930004</strain>
    </source>
</reference>
<dbReference type="CDD" id="cd11842">
    <property type="entry name" value="SH3_Ysc84p_like"/>
    <property type="match status" value="1"/>
</dbReference>
<protein>
    <recommendedName>
        <fullName evidence="4">SH3 domain-containing protein</fullName>
    </recommendedName>
</protein>
<evidence type="ECO:0000256" key="1">
    <source>
        <dbReference type="ARBA" id="ARBA00022443"/>
    </source>
</evidence>
<dbReference type="PANTHER" id="PTHR15629">
    <property type="entry name" value="SH3YL1 PROTEIN"/>
    <property type="match status" value="1"/>
</dbReference>
<dbReference type="Pfam" id="PF00018">
    <property type="entry name" value="SH3_1"/>
    <property type="match status" value="1"/>
</dbReference>